<comment type="caution">
    <text evidence="1">The sequence shown here is derived from an EMBL/GenBank/DDBJ whole genome shotgun (WGS) entry which is preliminary data.</text>
</comment>
<dbReference type="AlphaFoldDB" id="X1SJ37"/>
<sequence>FDGLMMDDWPLDQWIFVNPPYSNISDWSKKCFVESKKGARIILLIPARTCTKYFHQWIYNHSEIIFIKGRLKYLNPVSGKSKGSAPFPSILCIYNNNSEGIQ</sequence>
<name>X1SJ37_9ZZZZ</name>
<proteinExistence type="predicted"/>
<dbReference type="Pfam" id="PF05869">
    <property type="entry name" value="Dam"/>
    <property type="match status" value="1"/>
</dbReference>
<dbReference type="InterPro" id="IPR008593">
    <property type="entry name" value="Dam_MeTrfase"/>
</dbReference>
<dbReference type="GO" id="GO:0009007">
    <property type="term" value="F:site-specific DNA-methyltransferase (adenine-specific) activity"/>
    <property type="evidence" value="ECO:0007669"/>
    <property type="project" value="InterPro"/>
</dbReference>
<protein>
    <recommendedName>
        <fullName evidence="2">Phage N-6-adenine-methyltransferase</fullName>
    </recommendedName>
</protein>
<dbReference type="GO" id="GO:0009307">
    <property type="term" value="P:DNA restriction-modification system"/>
    <property type="evidence" value="ECO:0007669"/>
    <property type="project" value="InterPro"/>
</dbReference>
<accession>X1SJ37</accession>
<evidence type="ECO:0008006" key="2">
    <source>
        <dbReference type="Google" id="ProtNLM"/>
    </source>
</evidence>
<organism evidence="1">
    <name type="scientific">marine sediment metagenome</name>
    <dbReference type="NCBI Taxonomy" id="412755"/>
    <lineage>
        <taxon>unclassified sequences</taxon>
        <taxon>metagenomes</taxon>
        <taxon>ecological metagenomes</taxon>
    </lineage>
</organism>
<dbReference type="GO" id="GO:0003677">
    <property type="term" value="F:DNA binding"/>
    <property type="evidence" value="ECO:0007669"/>
    <property type="project" value="InterPro"/>
</dbReference>
<feature type="non-terminal residue" evidence="1">
    <location>
        <position position="1"/>
    </location>
</feature>
<gene>
    <name evidence="1" type="ORF">S12H4_34700</name>
</gene>
<evidence type="ECO:0000313" key="1">
    <source>
        <dbReference type="EMBL" id="GAI92953.1"/>
    </source>
</evidence>
<reference evidence="1" key="1">
    <citation type="journal article" date="2014" name="Front. Microbiol.">
        <title>High frequency of phylogenetically diverse reductive dehalogenase-homologous genes in deep subseafloor sedimentary metagenomes.</title>
        <authorList>
            <person name="Kawai M."/>
            <person name="Futagami T."/>
            <person name="Toyoda A."/>
            <person name="Takaki Y."/>
            <person name="Nishi S."/>
            <person name="Hori S."/>
            <person name="Arai W."/>
            <person name="Tsubouchi T."/>
            <person name="Morono Y."/>
            <person name="Uchiyama I."/>
            <person name="Ito T."/>
            <person name="Fujiyama A."/>
            <person name="Inagaki F."/>
            <person name="Takami H."/>
        </authorList>
    </citation>
    <scope>NUCLEOTIDE SEQUENCE</scope>
    <source>
        <strain evidence="1">Expedition CK06-06</strain>
    </source>
</reference>
<dbReference type="EMBL" id="BARW01020552">
    <property type="protein sequence ID" value="GAI92953.1"/>
    <property type="molecule type" value="Genomic_DNA"/>
</dbReference>